<feature type="compositionally biased region" description="Basic and acidic residues" evidence="1">
    <location>
        <begin position="20"/>
        <end position="32"/>
    </location>
</feature>
<feature type="compositionally biased region" description="Polar residues" evidence="1">
    <location>
        <begin position="72"/>
        <end position="81"/>
    </location>
</feature>
<protein>
    <submittedName>
        <fullName evidence="2">Uncharacterized protein</fullName>
    </submittedName>
</protein>
<accession>A0AAN6PYI6</accession>
<feature type="region of interest" description="Disordered" evidence="1">
    <location>
        <begin position="19"/>
        <end position="39"/>
    </location>
</feature>
<reference evidence="2" key="1">
    <citation type="journal article" date="2023" name="Mol. Phylogenet. Evol.">
        <title>Genome-scale phylogeny and comparative genomics of the fungal order Sordariales.</title>
        <authorList>
            <person name="Hensen N."/>
            <person name="Bonometti L."/>
            <person name="Westerberg I."/>
            <person name="Brannstrom I.O."/>
            <person name="Guillou S."/>
            <person name="Cros-Aarteil S."/>
            <person name="Calhoun S."/>
            <person name="Haridas S."/>
            <person name="Kuo A."/>
            <person name="Mondo S."/>
            <person name="Pangilinan J."/>
            <person name="Riley R."/>
            <person name="LaButti K."/>
            <person name="Andreopoulos B."/>
            <person name="Lipzen A."/>
            <person name="Chen C."/>
            <person name="Yan M."/>
            <person name="Daum C."/>
            <person name="Ng V."/>
            <person name="Clum A."/>
            <person name="Steindorff A."/>
            <person name="Ohm R.A."/>
            <person name="Martin F."/>
            <person name="Silar P."/>
            <person name="Natvig D.O."/>
            <person name="Lalanne C."/>
            <person name="Gautier V."/>
            <person name="Ament-Velasquez S.L."/>
            <person name="Kruys A."/>
            <person name="Hutchinson M.I."/>
            <person name="Powell A.J."/>
            <person name="Barry K."/>
            <person name="Miller A.N."/>
            <person name="Grigoriev I.V."/>
            <person name="Debuchy R."/>
            <person name="Gladieux P."/>
            <person name="Hiltunen Thoren M."/>
            <person name="Johannesson H."/>
        </authorList>
    </citation>
    <scope>NUCLEOTIDE SEQUENCE</scope>
    <source>
        <strain evidence="2">CBS 757.83</strain>
    </source>
</reference>
<evidence type="ECO:0000256" key="1">
    <source>
        <dbReference type="SAM" id="MobiDB-lite"/>
    </source>
</evidence>
<organism evidence="2 3">
    <name type="scientific">Parathielavia hyrcaniae</name>
    <dbReference type="NCBI Taxonomy" id="113614"/>
    <lineage>
        <taxon>Eukaryota</taxon>
        <taxon>Fungi</taxon>
        <taxon>Dikarya</taxon>
        <taxon>Ascomycota</taxon>
        <taxon>Pezizomycotina</taxon>
        <taxon>Sordariomycetes</taxon>
        <taxon>Sordariomycetidae</taxon>
        <taxon>Sordariales</taxon>
        <taxon>Chaetomiaceae</taxon>
        <taxon>Parathielavia</taxon>
    </lineage>
</organism>
<dbReference type="AlphaFoldDB" id="A0AAN6PYI6"/>
<comment type="caution">
    <text evidence="2">The sequence shown here is derived from an EMBL/GenBank/DDBJ whole genome shotgun (WGS) entry which is preliminary data.</text>
</comment>
<dbReference type="EMBL" id="MU863659">
    <property type="protein sequence ID" value="KAK4098420.1"/>
    <property type="molecule type" value="Genomic_DNA"/>
</dbReference>
<dbReference type="Proteomes" id="UP001305647">
    <property type="component" value="Unassembled WGS sequence"/>
</dbReference>
<evidence type="ECO:0000313" key="2">
    <source>
        <dbReference type="EMBL" id="KAK4098420.1"/>
    </source>
</evidence>
<sequence>MLHGHPIPWLPTISNCCEVQEQREESGDAKADEYEDGQEREEVTNCSGLGNQVVMHPCQGRSGIHVEPPQHQPTNPMSTIR</sequence>
<keyword evidence="3" id="KW-1185">Reference proteome</keyword>
<evidence type="ECO:0000313" key="3">
    <source>
        <dbReference type="Proteomes" id="UP001305647"/>
    </source>
</evidence>
<proteinExistence type="predicted"/>
<gene>
    <name evidence="2" type="ORF">N658DRAFT_222553</name>
</gene>
<feature type="region of interest" description="Disordered" evidence="1">
    <location>
        <begin position="59"/>
        <end position="81"/>
    </location>
</feature>
<name>A0AAN6PYI6_9PEZI</name>
<reference evidence="2" key="2">
    <citation type="submission" date="2023-05" db="EMBL/GenBank/DDBJ databases">
        <authorList>
            <consortium name="Lawrence Berkeley National Laboratory"/>
            <person name="Steindorff A."/>
            <person name="Hensen N."/>
            <person name="Bonometti L."/>
            <person name="Westerberg I."/>
            <person name="Brannstrom I.O."/>
            <person name="Guillou S."/>
            <person name="Cros-Aarteil S."/>
            <person name="Calhoun S."/>
            <person name="Haridas S."/>
            <person name="Kuo A."/>
            <person name="Mondo S."/>
            <person name="Pangilinan J."/>
            <person name="Riley R."/>
            <person name="Labutti K."/>
            <person name="Andreopoulos B."/>
            <person name="Lipzen A."/>
            <person name="Chen C."/>
            <person name="Yanf M."/>
            <person name="Daum C."/>
            <person name="Ng V."/>
            <person name="Clum A."/>
            <person name="Ohm R."/>
            <person name="Martin F."/>
            <person name="Silar P."/>
            <person name="Natvig D."/>
            <person name="Lalanne C."/>
            <person name="Gautier V."/>
            <person name="Ament-Velasquez S.L."/>
            <person name="Kruys A."/>
            <person name="Hutchinson M.I."/>
            <person name="Powell A.J."/>
            <person name="Barry K."/>
            <person name="Miller A.N."/>
            <person name="Grigoriev I.V."/>
            <person name="Debuchy R."/>
            <person name="Gladieux P."/>
            <person name="Thoren M.H."/>
            <person name="Johannesson H."/>
        </authorList>
    </citation>
    <scope>NUCLEOTIDE SEQUENCE</scope>
    <source>
        <strain evidence="2">CBS 757.83</strain>
    </source>
</reference>